<dbReference type="Pfam" id="PF13361">
    <property type="entry name" value="UvrD_C"/>
    <property type="match status" value="1"/>
</dbReference>
<keyword evidence="5 11" id="KW-0067">ATP-binding</keyword>
<evidence type="ECO:0000313" key="14">
    <source>
        <dbReference type="EMBL" id="MBI2097092.1"/>
    </source>
</evidence>
<dbReference type="FunFam" id="1.10.10.160:FF:000001">
    <property type="entry name" value="ATP-dependent DNA helicase"/>
    <property type="match status" value="1"/>
</dbReference>
<comment type="catalytic activity">
    <reaction evidence="8">
        <text>Couples ATP hydrolysis with the unwinding of duplex DNA by translocating in the 3'-5' direction.</text>
        <dbReference type="EC" id="5.6.2.4"/>
    </reaction>
</comment>
<dbReference type="CDD" id="cd17932">
    <property type="entry name" value="DEXQc_UvrD"/>
    <property type="match status" value="1"/>
</dbReference>
<evidence type="ECO:0000256" key="7">
    <source>
        <dbReference type="ARBA" id="ARBA00023235"/>
    </source>
</evidence>
<evidence type="ECO:0000256" key="8">
    <source>
        <dbReference type="ARBA" id="ARBA00034617"/>
    </source>
</evidence>
<gene>
    <name evidence="14" type="ORF">HYT40_03015</name>
</gene>
<dbReference type="PANTHER" id="PTHR11070">
    <property type="entry name" value="UVRD / RECB / PCRA DNA HELICASE FAMILY MEMBER"/>
    <property type="match status" value="1"/>
</dbReference>
<reference evidence="14" key="1">
    <citation type="submission" date="2020-07" db="EMBL/GenBank/DDBJ databases">
        <title>Huge and variable diversity of episymbiotic CPR bacteria and DPANN archaea in groundwater ecosystems.</title>
        <authorList>
            <person name="He C.Y."/>
            <person name="Keren R."/>
            <person name="Whittaker M."/>
            <person name="Farag I.F."/>
            <person name="Doudna J."/>
            <person name="Cate J.H.D."/>
            <person name="Banfield J.F."/>
        </authorList>
    </citation>
    <scope>NUCLEOTIDE SEQUENCE</scope>
    <source>
        <strain evidence="14">NC_groundwater_193_Ag_S-0.1um_51_7</strain>
    </source>
</reference>
<dbReference type="InterPro" id="IPR013986">
    <property type="entry name" value="DExx_box_DNA_helicase_dom_sf"/>
</dbReference>
<dbReference type="GO" id="GO:0000725">
    <property type="term" value="P:recombinational repair"/>
    <property type="evidence" value="ECO:0007669"/>
    <property type="project" value="TreeGrafter"/>
</dbReference>
<keyword evidence="2 11" id="KW-0547">Nucleotide-binding</keyword>
<dbReference type="GO" id="GO:0005524">
    <property type="term" value="F:ATP binding"/>
    <property type="evidence" value="ECO:0007669"/>
    <property type="project" value="UniProtKB-UniRule"/>
</dbReference>
<dbReference type="SUPFAM" id="SSF52540">
    <property type="entry name" value="P-loop containing nucleoside triphosphate hydrolases"/>
    <property type="match status" value="1"/>
</dbReference>
<evidence type="ECO:0000256" key="1">
    <source>
        <dbReference type="ARBA" id="ARBA00009922"/>
    </source>
</evidence>
<dbReference type="Gene3D" id="1.10.10.160">
    <property type="match status" value="1"/>
</dbReference>
<keyword evidence="3 11" id="KW-0378">Hydrolase</keyword>
<sequence length="540" mass="60694">MLLCPVVLPAGRQGKLERKTAFKQVSYFSRLRKARHLSAEAQKITVIEFLLPGVQQILKGLNEKQRAAVLAPDGPVLIIAGAGSGKTKALTHRVAYLLSRGIPPEEILAVTFTNKAAEEMRERVWRLLGNRWQVTGGGKLSGGDSPNGLSPGTYHLSPRAEPFIGTFHSFALSILRREAKKIGFFPSFSVFDEDDSLALVKDVMAELVISAKQYPAGIIQNTLSALKNELITPAAYGGDESSFTKTVARVYALYQKRLCEANAMDFDDLLMRLVLLFEKDRPTLEIYQDRCRYIHIDEYQDTNRAQYQLVKLLAEKHRNLFAIGDDAQSIYSWRGADFTNILSFEKDWPDAAVVILDQNYRSTQNILDAAHGVIARNKLQKEKKLWTENPAGESIFLVPVANERHEAAFLAEKISELFTADYHPEDIAVLYRTNAQSRVVEEAFIRGGIPYRIVGGVKFYQRREVKDLMSYLRVLENERDMVSLRRIANVPPRGIGKVAMVKVLARDTGAMNLRERALAEKFLALLADLKTEKEILAPSR</sequence>
<evidence type="ECO:0000259" key="13">
    <source>
        <dbReference type="PROSITE" id="PS51217"/>
    </source>
</evidence>
<proteinExistence type="inferred from homology"/>
<dbReference type="GO" id="GO:0043138">
    <property type="term" value="F:3'-5' DNA helicase activity"/>
    <property type="evidence" value="ECO:0007669"/>
    <property type="project" value="UniProtKB-EC"/>
</dbReference>
<dbReference type="InterPro" id="IPR014016">
    <property type="entry name" value="UvrD-like_ATP-bd"/>
</dbReference>
<dbReference type="Pfam" id="PF00580">
    <property type="entry name" value="UvrD-helicase"/>
    <property type="match status" value="1"/>
</dbReference>
<keyword evidence="6" id="KW-0238">DNA-binding</keyword>
<evidence type="ECO:0000256" key="11">
    <source>
        <dbReference type="PROSITE-ProRule" id="PRU00560"/>
    </source>
</evidence>
<dbReference type="EC" id="5.6.2.4" evidence="9"/>
<dbReference type="Gene3D" id="1.10.486.10">
    <property type="entry name" value="PCRA, domain 4"/>
    <property type="match status" value="1"/>
</dbReference>
<evidence type="ECO:0000256" key="6">
    <source>
        <dbReference type="ARBA" id="ARBA00023125"/>
    </source>
</evidence>
<dbReference type="PROSITE" id="PS51198">
    <property type="entry name" value="UVRD_HELICASE_ATP_BIND"/>
    <property type="match status" value="1"/>
</dbReference>
<dbReference type="GO" id="GO:0009314">
    <property type="term" value="P:response to radiation"/>
    <property type="evidence" value="ECO:0007669"/>
    <property type="project" value="UniProtKB-ARBA"/>
</dbReference>
<dbReference type="InterPro" id="IPR027417">
    <property type="entry name" value="P-loop_NTPase"/>
</dbReference>
<evidence type="ECO:0000256" key="10">
    <source>
        <dbReference type="ARBA" id="ARBA00048988"/>
    </source>
</evidence>
<dbReference type="GO" id="GO:0016787">
    <property type="term" value="F:hydrolase activity"/>
    <property type="evidence" value="ECO:0007669"/>
    <property type="project" value="UniProtKB-UniRule"/>
</dbReference>
<dbReference type="GO" id="GO:0005829">
    <property type="term" value="C:cytosol"/>
    <property type="evidence" value="ECO:0007669"/>
    <property type="project" value="TreeGrafter"/>
</dbReference>
<protein>
    <recommendedName>
        <fullName evidence="9">DNA 3'-5' helicase</fullName>
        <ecNumber evidence="9">5.6.2.4</ecNumber>
    </recommendedName>
</protein>
<evidence type="ECO:0000256" key="9">
    <source>
        <dbReference type="ARBA" id="ARBA00034808"/>
    </source>
</evidence>
<dbReference type="PANTHER" id="PTHR11070:SF2">
    <property type="entry name" value="ATP-DEPENDENT DNA HELICASE SRS2"/>
    <property type="match status" value="1"/>
</dbReference>
<evidence type="ECO:0000256" key="5">
    <source>
        <dbReference type="ARBA" id="ARBA00022840"/>
    </source>
</evidence>
<dbReference type="Proteomes" id="UP000724148">
    <property type="component" value="Unassembled WGS sequence"/>
</dbReference>
<dbReference type="GO" id="GO:0033202">
    <property type="term" value="C:DNA helicase complex"/>
    <property type="evidence" value="ECO:0007669"/>
    <property type="project" value="TreeGrafter"/>
</dbReference>
<evidence type="ECO:0000313" key="15">
    <source>
        <dbReference type="Proteomes" id="UP000724148"/>
    </source>
</evidence>
<feature type="binding site" evidence="11">
    <location>
        <begin position="80"/>
        <end position="87"/>
    </location>
    <ligand>
        <name>ATP</name>
        <dbReference type="ChEBI" id="CHEBI:30616"/>
    </ligand>
</feature>
<evidence type="ECO:0000256" key="4">
    <source>
        <dbReference type="ARBA" id="ARBA00022806"/>
    </source>
</evidence>
<dbReference type="GO" id="GO:0003677">
    <property type="term" value="F:DNA binding"/>
    <property type="evidence" value="ECO:0007669"/>
    <property type="project" value="UniProtKB-KW"/>
</dbReference>
<dbReference type="EMBL" id="JACOZA010000079">
    <property type="protein sequence ID" value="MBI2097092.1"/>
    <property type="molecule type" value="Genomic_DNA"/>
</dbReference>
<name>A0A931WP88_9BACT</name>
<keyword evidence="4 11" id="KW-0347">Helicase</keyword>
<dbReference type="AlphaFoldDB" id="A0A931WP88"/>
<dbReference type="InterPro" id="IPR000212">
    <property type="entry name" value="DNA_helicase_UvrD/REP"/>
</dbReference>
<comment type="catalytic activity">
    <reaction evidence="10">
        <text>ATP + H2O = ADP + phosphate + H(+)</text>
        <dbReference type="Rhea" id="RHEA:13065"/>
        <dbReference type="ChEBI" id="CHEBI:15377"/>
        <dbReference type="ChEBI" id="CHEBI:15378"/>
        <dbReference type="ChEBI" id="CHEBI:30616"/>
        <dbReference type="ChEBI" id="CHEBI:43474"/>
        <dbReference type="ChEBI" id="CHEBI:456216"/>
        <dbReference type="EC" id="5.6.2.4"/>
    </reaction>
</comment>
<comment type="similarity">
    <text evidence="1">Belongs to the helicase family. UvrD subfamily.</text>
</comment>
<evidence type="ECO:0000256" key="2">
    <source>
        <dbReference type="ARBA" id="ARBA00022741"/>
    </source>
</evidence>
<evidence type="ECO:0000256" key="3">
    <source>
        <dbReference type="ARBA" id="ARBA00022801"/>
    </source>
</evidence>
<dbReference type="PROSITE" id="PS51217">
    <property type="entry name" value="UVRD_HELICASE_CTER"/>
    <property type="match status" value="1"/>
</dbReference>
<dbReference type="Gene3D" id="3.40.50.300">
    <property type="entry name" value="P-loop containing nucleotide triphosphate hydrolases"/>
    <property type="match status" value="2"/>
</dbReference>
<comment type="caution">
    <text evidence="14">The sequence shown here is derived from an EMBL/GenBank/DDBJ whole genome shotgun (WGS) entry which is preliminary data.</text>
</comment>
<keyword evidence="7" id="KW-0413">Isomerase</keyword>
<feature type="domain" description="UvrD-like helicase C-terminal" evidence="13">
    <location>
        <begin position="364"/>
        <end position="540"/>
    </location>
</feature>
<evidence type="ECO:0000259" key="12">
    <source>
        <dbReference type="PROSITE" id="PS51198"/>
    </source>
</evidence>
<organism evidence="14 15">
    <name type="scientific">Candidatus Sungiibacteriota bacterium</name>
    <dbReference type="NCBI Taxonomy" id="2750080"/>
    <lineage>
        <taxon>Bacteria</taxon>
        <taxon>Candidatus Sungiibacteriota</taxon>
    </lineage>
</organism>
<feature type="domain" description="UvrD-like helicase ATP-binding" evidence="12">
    <location>
        <begin position="59"/>
        <end position="363"/>
    </location>
</feature>
<dbReference type="InterPro" id="IPR014017">
    <property type="entry name" value="DNA_helicase_UvrD-like_C"/>
</dbReference>
<accession>A0A931WP88</accession>